<dbReference type="NCBIfam" id="TIGR01786">
    <property type="entry name" value="TonB-hemlactrns"/>
    <property type="match status" value="1"/>
</dbReference>
<evidence type="ECO:0000313" key="18">
    <source>
        <dbReference type="EMBL" id="PHZ85115.1"/>
    </source>
</evidence>
<comment type="similarity">
    <text evidence="2 11 14">Belongs to the TonB-dependent receptor family.</text>
</comment>
<evidence type="ECO:0000256" key="3">
    <source>
        <dbReference type="ARBA" id="ARBA00022448"/>
    </source>
</evidence>
<sequence length="741" mass="82053">MLNNPLYGSGRVLVKNRLLLPLLLTSASQFILNSASASVAAEADASVDFSLESIVVYATRTENKLEDVAASVSVISQKQLEKNMVTNIRDMLRYEPGVAATNSGRFGLSGFNIRGLTGNRVKILVNGTEQSKSFESGPWLNSPRNFVDMDSVAQVEVLRGPASSLYGSDALAGVVAYTTKSPSAYLEESGNDTGGHAKILYDSVTNMVAETVSLANRTGQLEFLLQYTRRDGKETKNFGENYAGGTGDERILPNPYEFSSDNILGKIEYHISDTQRLKLIGEYFRSSSHIDLLTLEGPSYNAMFNYTDYTGDDIFTRKHAGITYEWDANNIAFDNMSLTFDWQKGGATEKTNNRTAAFGYGHRLIDYRHHEEDYQVASQFDKKAGVHHLTYGFIYQHATQTNRTDKFYLDGGRDADLARYTPVVKGQSIGLFAQDQITLLDGALLLSPGMRYDSFRATPYADEFYPTELKKHTSDKVTFRSGLVYKFTDVISMFGQFSQGFKSPELIQLYREDTSSAYRGYITLANPDLKAESSTSFEVGLRANTKAYNVELVGFHSNYDDFIEQTVDHSSGISIYQYTNFAEATISGIEARAAIWLDELTGAPSGLAIQAAFAYAKGDTEQSGMKTPIDSVAPTKTVLGLTYDAPDERWGLGLTGTLVGAKNPDRNSTTNGFSPKGYTLLDLTAYVNLTETLVLRAGAFNLTDQEYWLWEDVRGYTADTSYLNRFTQPGRNASVSLQYRF</sequence>
<name>A0A2G4YS16_9PROT</name>
<reference evidence="18 19" key="1">
    <citation type="submission" date="2017-10" db="EMBL/GenBank/DDBJ databases">
        <title>Frigbacter circumglobatus gen. nov. sp. nov., isolated from sediment cultured in situ.</title>
        <authorList>
            <person name="Zhao Z."/>
        </authorList>
    </citation>
    <scope>NUCLEOTIDE SEQUENCE [LARGE SCALE GENOMIC DNA]</scope>
    <source>
        <strain evidence="18 19">ZYL</strain>
    </source>
</reference>
<dbReference type="Pfam" id="PF00593">
    <property type="entry name" value="TonB_dep_Rec_b-barrel"/>
    <property type="match status" value="1"/>
</dbReference>
<dbReference type="InterPro" id="IPR036942">
    <property type="entry name" value="Beta-barrel_TonB_sf"/>
</dbReference>
<feature type="chain" id="PRO_5013606199" description="TonB-dependent hemoglobin/transferrin/lactoferrin family receptor" evidence="15">
    <location>
        <begin position="38"/>
        <end position="741"/>
    </location>
</feature>
<gene>
    <name evidence="18" type="ORF">CRD36_06780</name>
</gene>
<keyword evidence="8 11" id="KW-0472">Membrane</keyword>
<evidence type="ECO:0000313" key="19">
    <source>
        <dbReference type="Proteomes" id="UP000229730"/>
    </source>
</evidence>
<dbReference type="PANTHER" id="PTHR30069">
    <property type="entry name" value="TONB-DEPENDENT OUTER MEMBRANE RECEPTOR"/>
    <property type="match status" value="1"/>
</dbReference>
<comment type="caution">
    <text evidence="18">The sequence shown here is derived from an EMBL/GenBank/DDBJ whole genome shotgun (WGS) entry which is preliminary data.</text>
</comment>
<dbReference type="GO" id="GO:0009279">
    <property type="term" value="C:cell outer membrane"/>
    <property type="evidence" value="ECO:0007669"/>
    <property type="project" value="UniProtKB-SubCell"/>
</dbReference>
<evidence type="ECO:0000256" key="4">
    <source>
        <dbReference type="ARBA" id="ARBA00022452"/>
    </source>
</evidence>
<dbReference type="AlphaFoldDB" id="A0A2G4YS16"/>
<feature type="domain" description="TonB-dependent receptor-like beta-barrel" evidence="16">
    <location>
        <begin position="271"/>
        <end position="702"/>
    </location>
</feature>
<dbReference type="InterPro" id="IPR000531">
    <property type="entry name" value="Beta-barrel_TonB"/>
</dbReference>
<dbReference type="PROSITE" id="PS00430">
    <property type="entry name" value="TONB_DEPENDENT_REC_1"/>
    <property type="match status" value="1"/>
</dbReference>
<evidence type="ECO:0000256" key="1">
    <source>
        <dbReference type="ARBA" id="ARBA00004571"/>
    </source>
</evidence>
<keyword evidence="4 11" id="KW-1134">Transmembrane beta strand</keyword>
<dbReference type="OrthoDB" id="9796221at2"/>
<protein>
    <recommendedName>
        <fullName evidence="20">TonB-dependent hemoglobin/transferrin/lactoferrin family receptor</fullName>
    </recommendedName>
</protein>
<dbReference type="PROSITE" id="PS52016">
    <property type="entry name" value="TONB_DEPENDENT_REC_3"/>
    <property type="match status" value="1"/>
</dbReference>
<dbReference type="InterPro" id="IPR039426">
    <property type="entry name" value="TonB-dep_rcpt-like"/>
</dbReference>
<keyword evidence="5 11" id="KW-0812">Transmembrane</keyword>
<keyword evidence="6 15" id="KW-0732">Signal</keyword>
<dbReference type="PROSITE" id="PS01156">
    <property type="entry name" value="TONB_DEPENDENT_REC_2"/>
    <property type="match status" value="1"/>
</dbReference>
<dbReference type="InterPro" id="IPR011276">
    <property type="entry name" value="TonB_haem/Hb_rcpt"/>
</dbReference>
<evidence type="ECO:0000256" key="12">
    <source>
        <dbReference type="PROSITE-ProRule" id="PRU10143"/>
    </source>
</evidence>
<dbReference type="Proteomes" id="UP000229730">
    <property type="component" value="Unassembled WGS sequence"/>
</dbReference>
<evidence type="ECO:0000256" key="6">
    <source>
        <dbReference type="ARBA" id="ARBA00022729"/>
    </source>
</evidence>
<dbReference type="InterPro" id="IPR010917">
    <property type="entry name" value="TonB_rcpt_CS"/>
</dbReference>
<feature type="signal peptide" evidence="15">
    <location>
        <begin position="1"/>
        <end position="37"/>
    </location>
</feature>
<dbReference type="InterPro" id="IPR010949">
    <property type="entry name" value="TonB_Hb/transfer/lactofer_rcpt"/>
</dbReference>
<evidence type="ECO:0000259" key="17">
    <source>
        <dbReference type="Pfam" id="PF07715"/>
    </source>
</evidence>
<dbReference type="PANTHER" id="PTHR30069:SF29">
    <property type="entry name" value="HEMOGLOBIN AND HEMOGLOBIN-HAPTOGLOBIN-BINDING PROTEIN 1-RELATED"/>
    <property type="match status" value="1"/>
</dbReference>
<keyword evidence="3 11" id="KW-0813">Transport</keyword>
<evidence type="ECO:0000256" key="5">
    <source>
        <dbReference type="ARBA" id="ARBA00022692"/>
    </source>
</evidence>
<evidence type="ECO:0000256" key="14">
    <source>
        <dbReference type="RuleBase" id="RU003357"/>
    </source>
</evidence>
<evidence type="ECO:0000256" key="15">
    <source>
        <dbReference type="SAM" id="SignalP"/>
    </source>
</evidence>
<dbReference type="GO" id="GO:0015232">
    <property type="term" value="F:heme transmembrane transporter activity"/>
    <property type="evidence" value="ECO:0007669"/>
    <property type="project" value="InterPro"/>
</dbReference>
<evidence type="ECO:0000256" key="2">
    <source>
        <dbReference type="ARBA" id="ARBA00009810"/>
    </source>
</evidence>
<dbReference type="GO" id="GO:0044718">
    <property type="term" value="P:siderophore transmembrane transport"/>
    <property type="evidence" value="ECO:0007669"/>
    <property type="project" value="TreeGrafter"/>
</dbReference>
<comment type="subcellular location">
    <subcellularLocation>
        <location evidence="1 11">Cell outer membrane</location>
        <topology evidence="1 11">Multi-pass membrane protein</topology>
    </subcellularLocation>
</comment>
<organism evidence="18 19">
    <name type="scientific">Paremcibacter congregatus</name>
    <dbReference type="NCBI Taxonomy" id="2043170"/>
    <lineage>
        <taxon>Bacteria</taxon>
        <taxon>Pseudomonadati</taxon>
        <taxon>Pseudomonadota</taxon>
        <taxon>Alphaproteobacteria</taxon>
        <taxon>Emcibacterales</taxon>
        <taxon>Emcibacteraceae</taxon>
        <taxon>Paremcibacter</taxon>
    </lineage>
</organism>
<evidence type="ECO:0000256" key="9">
    <source>
        <dbReference type="ARBA" id="ARBA00023170"/>
    </source>
</evidence>
<evidence type="ECO:0008006" key="20">
    <source>
        <dbReference type="Google" id="ProtNLM"/>
    </source>
</evidence>
<keyword evidence="9" id="KW-0675">Receptor</keyword>
<dbReference type="CDD" id="cd01347">
    <property type="entry name" value="ligand_gated_channel"/>
    <property type="match status" value="1"/>
</dbReference>
<evidence type="ECO:0000256" key="11">
    <source>
        <dbReference type="PROSITE-ProRule" id="PRU01360"/>
    </source>
</evidence>
<dbReference type="EMBL" id="PDEM01000016">
    <property type="protein sequence ID" value="PHZ85115.1"/>
    <property type="molecule type" value="Genomic_DNA"/>
</dbReference>
<dbReference type="SUPFAM" id="SSF56935">
    <property type="entry name" value="Porins"/>
    <property type="match status" value="1"/>
</dbReference>
<evidence type="ECO:0000259" key="16">
    <source>
        <dbReference type="Pfam" id="PF00593"/>
    </source>
</evidence>
<dbReference type="Pfam" id="PF07715">
    <property type="entry name" value="Plug"/>
    <property type="match status" value="1"/>
</dbReference>
<dbReference type="InterPro" id="IPR037066">
    <property type="entry name" value="Plug_dom_sf"/>
</dbReference>
<evidence type="ECO:0000256" key="13">
    <source>
        <dbReference type="PROSITE-ProRule" id="PRU10144"/>
    </source>
</evidence>
<evidence type="ECO:0000256" key="10">
    <source>
        <dbReference type="ARBA" id="ARBA00023237"/>
    </source>
</evidence>
<proteinExistence type="inferred from homology"/>
<keyword evidence="10 11" id="KW-0998">Cell outer membrane</keyword>
<keyword evidence="7 12" id="KW-0798">TonB box</keyword>
<feature type="short sequence motif" description="TonB C-terminal box" evidence="13">
    <location>
        <begin position="724"/>
        <end position="741"/>
    </location>
</feature>
<evidence type="ECO:0000256" key="7">
    <source>
        <dbReference type="ARBA" id="ARBA00023077"/>
    </source>
</evidence>
<dbReference type="GO" id="GO:0015344">
    <property type="term" value="F:siderophore uptake transmembrane transporter activity"/>
    <property type="evidence" value="ECO:0007669"/>
    <property type="project" value="TreeGrafter"/>
</dbReference>
<dbReference type="InParanoid" id="A0A2G4YS16"/>
<dbReference type="NCBIfam" id="TIGR01785">
    <property type="entry name" value="TonB-hemin"/>
    <property type="match status" value="1"/>
</dbReference>
<dbReference type="InterPro" id="IPR012910">
    <property type="entry name" value="Plug_dom"/>
</dbReference>
<keyword evidence="19" id="KW-1185">Reference proteome</keyword>
<feature type="short sequence motif" description="TonB box" evidence="12">
    <location>
        <begin position="53"/>
        <end position="59"/>
    </location>
</feature>
<accession>A0A2G4YS16</accession>
<dbReference type="Gene3D" id="2.40.170.20">
    <property type="entry name" value="TonB-dependent receptor, beta-barrel domain"/>
    <property type="match status" value="1"/>
</dbReference>
<dbReference type="Gene3D" id="2.170.130.10">
    <property type="entry name" value="TonB-dependent receptor, plug domain"/>
    <property type="match status" value="1"/>
</dbReference>
<feature type="domain" description="TonB-dependent receptor plug" evidence="17">
    <location>
        <begin position="65"/>
        <end position="174"/>
    </location>
</feature>
<dbReference type="InterPro" id="IPR010916">
    <property type="entry name" value="TonB_box_CS"/>
</dbReference>
<evidence type="ECO:0000256" key="8">
    <source>
        <dbReference type="ARBA" id="ARBA00023136"/>
    </source>
</evidence>